<keyword evidence="2" id="KW-0472">Membrane</keyword>
<name>A0A8H3V290_VENIN</name>
<keyword evidence="1" id="KW-0547">Nucleotide-binding</keyword>
<feature type="transmembrane region" description="Helical" evidence="2">
    <location>
        <begin position="62"/>
        <end position="80"/>
    </location>
</feature>
<feature type="domain" description="ATP-grasp" evidence="3">
    <location>
        <begin position="186"/>
        <end position="387"/>
    </location>
</feature>
<dbReference type="Gene3D" id="3.40.50.20">
    <property type="match status" value="1"/>
</dbReference>
<dbReference type="GO" id="GO:0005524">
    <property type="term" value="F:ATP binding"/>
    <property type="evidence" value="ECO:0007669"/>
    <property type="project" value="UniProtKB-UniRule"/>
</dbReference>
<comment type="caution">
    <text evidence="4">The sequence shown here is derived from an EMBL/GenBank/DDBJ whole genome shotgun (WGS) entry which is preliminary data.</text>
</comment>
<sequence length="498" mass="56247">MALSSASPRWQHLLQNLSLLALALVFTPYCTTATLLTSLLSRRSRRTCRTPSRTPCRAPRRILVTGVGMTKGLAIARAFYQQGHHVVAADFEPNGIPVCGRFSNAVSIFYRLPQESINEAGDSSYVTALLSIVRKEKIDLWVSCSGVASALEDAKAAEAVQQETDCKAIQFGVEMTATLHEKYSFNENTRRLGLNTPKTHLIVSIDDALDILHSDENTDSTKYIMKPVGVDDTARADMTLLPRPLASKTRSHIARLNPTPTRPFVLQQYIQGPEYCTHSIVIRGKVKLFTACPSADMLMHYQSLPTDSPLFQVMFEYTKTYAEKMGAEMTGHFSLDFLVDETAGAKGTSKLEERIYPIECNPRAHTAVVLFGHDSEKMVDAYLHLLDSKADSENRETEVVFPSSPTPYYWLGHDIVTRLILSGFSLFTFRGTLASTYRHLRELHDHIHNWKDGTFEVWDPWPFWWLYCVYWPGRFVVAIVRGEWWSRCNVSTGKMFIC</sequence>
<dbReference type="InterPro" id="IPR011761">
    <property type="entry name" value="ATP-grasp"/>
</dbReference>
<dbReference type="Gene3D" id="3.30.470.20">
    <property type="entry name" value="ATP-grasp fold, B domain"/>
    <property type="match status" value="1"/>
</dbReference>
<dbReference type="SUPFAM" id="SSF51735">
    <property type="entry name" value="NAD(P)-binding Rossmann-fold domains"/>
    <property type="match status" value="1"/>
</dbReference>
<dbReference type="EMBL" id="WNWS01000085">
    <property type="protein sequence ID" value="KAE9981722.1"/>
    <property type="molecule type" value="Genomic_DNA"/>
</dbReference>
<dbReference type="Proteomes" id="UP000447873">
    <property type="component" value="Unassembled WGS sequence"/>
</dbReference>
<dbReference type="InterPro" id="IPR036291">
    <property type="entry name" value="NAD(P)-bd_dom_sf"/>
</dbReference>
<keyword evidence="2" id="KW-1133">Transmembrane helix</keyword>
<accession>A0A8H3V290</accession>
<dbReference type="AlphaFoldDB" id="A0A8H3V290"/>
<evidence type="ECO:0000313" key="4">
    <source>
        <dbReference type="EMBL" id="KAE9981722.1"/>
    </source>
</evidence>
<reference evidence="4 5" key="1">
    <citation type="submission" date="2018-12" db="EMBL/GenBank/DDBJ databases">
        <title>Venturia inaequalis Genome Resource.</title>
        <authorList>
            <person name="Lichtner F.J."/>
        </authorList>
    </citation>
    <scope>NUCLEOTIDE SEQUENCE [LARGE SCALE GENOMIC DNA]</scope>
    <source>
        <strain evidence="4 5">120213</strain>
    </source>
</reference>
<dbReference type="PROSITE" id="PS50975">
    <property type="entry name" value="ATP_GRASP"/>
    <property type="match status" value="1"/>
</dbReference>
<evidence type="ECO:0000256" key="1">
    <source>
        <dbReference type="PROSITE-ProRule" id="PRU00409"/>
    </source>
</evidence>
<keyword evidence="2" id="KW-0812">Transmembrane</keyword>
<gene>
    <name evidence="4" type="ORF">EG328_011420</name>
</gene>
<proteinExistence type="predicted"/>
<protein>
    <recommendedName>
        <fullName evidence="3">ATP-grasp domain-containing protein</fullName>
    </recommendedName>
</protein>
<organism evidence="4 5">
    <name type="scientific">Venturia inaequalis</name>
    <name type="common">Apple scab fungus</name>
    <dbReference type="NCBI Taxonomy" id="5025"/>
    <lineage>
        <taxon>Eukaryota</taxon>
        <taxon>Fungi</taxon>
        <taxon>Dikarya</taxon>
        <taxon>Ascomycota</taxon>
        <taxon>Pezizomycotina</taxon>
        <taxon>Dothideomycetes</taxon>
        <taxon>Pleosporomycetidae</taxon>
        <taxon>Venturiales</taxon>
        <taxon>Venturiaceae</taxon>
        <taxon>Venturia</taxon>
    </lineage>
</organism>
<evidence type="ECO:0000256" key="2">
    <source>
        <dbReference type="SAM" id="Phobius"/>
    </source>
</evidence>
<feature type="transmembrane region" description="Helical" evidence="2">
    <location>
        <begin position="20"/>
        <end position="41"/>
    </location>
</feature>
<evidence type="ECO:0000313" key="5">
    <source>
        <dbReference type="Proteomes" id="UP000447873"/>
    </source>
</evidence>
<keyword evidence="1" id="KW-0067">ATP-binding</keyword>
<dbReference type="SUPFAM" id="SSF56059">
    <property type="entry name" value="Glutathione synthetase ATP-binding domain-like"/>
    <property type="match status" value="1"/>
</dbReference>
<evidence type="ECO:0000259" key="3">
    <source>
        <dbReference type="PROSITE" id="PS50975"/>
    </source>
</evidence>
<dbReference type="GO" id="GO:0046872">
    <property type="term" value="F:metal ion binding"/>
    <property type="evidence" value="ECO:0007669"/>
    <property type="project" value="InterPro"/>
</dbReference>